<dbReference type="Proteomes" id="UP001275315">
    <property type="component" value="Unassembled WGS sequence"/>
</dbReference>
<name>A0ABU5CT45_9BACI</name>
<dbReference type="RefSeq" id="WP_320380207.1">
    <property type="nucleotide sequence ID" value="NZ_JAWDIQ010000002.1"/>
</dbReference>
<dbReference type="EMBL" id="JAWDIQ010000002">
    <property type="protein sequence ID" value="MDY0409415.1"/>
    <property type="molecule type" value="Genomic_DNA"/>
</dbReference>
<organism evidence="1 2">
    <name type="scientific">Paracerasibacillus soli</name>
    <dbReference type="NCBI Taxonomy" id="480284"/>
    <lineage>
        <taxon>Bacteria</taxon>
        <taxon>Bacillati</taxon>
        <taxon>Bacillota</taxon>
        <taxon>Bacilli</taxon>
        <taxon>Bacillales</taxon>
        <taxon>Bacillaceae</taxon>
        <taxon>Paracerasibacillus</taxon>
    </lineage>
</organism>
<evidence type="ECO:0000313" key="1">
    <source>
        <dbReference type="EMBL" id="MDY0409415.1"/>
    </source>
</evidence>
<reference evidence="1 2" key="1">
    <citation type="submission" date="2023-10" db="EMBL/GenBank/DDBJ databases">
        <title>Virgibacillus soli CC-YMP-6 genome.</title>
        <authorList>
            <person name="Miliotis G."/>
            <person name="Sengupta P."/>
            <person name="Hameed A."/>
            <person name="Chuvochina M."/>
            <person name="Mcdonagh F."/>
            <person name="Simpson A.C."/>
            <person name="Singh N.K."/>
            <person name="Rekha P.D."/>
            <person name="Raman K."/>
            <person name="Hugenholtz P."/>
            <person name="Venkateswaran K."/>
        </authorList>
    </citation>
    <scope>NUCLEOTIDE SEQUENCE [LARGE SCALE GENOMIC DNA]</scope>
    <source>
        <strain evidence="1 2">CC-YMP-6</strain>
    </source>
</reference>
<keyword evidence="2" id="KW-1185">Reference proteome</keyword>
<evidence type="ECO:0000313" key="2">
    <source>
        <dbReference type="Proteomes" id="UP001275315"/>
    </source>
</evidence>
<dbReference type="PROSITE" id="PS51257">
    <property type="entry name" value="PROKAR_LIPOPROTEIN"/>
    <property type="match status" value="1"/>
</dbReference>
<evidence type="ECO:0008006" key="3">
    <source>
        <dbReference type="Google" id="ProtNLM"/>
    </source>
</evidence>
<accession>A0ABU5CT45</accession>
<sequence>MRKLVFLVIALIFLLVSCSMFEKPIAEQDPKDLPDVMAFQDKFTRGFMTSTEEVEDGYYLFESKTGGYTMWYQKMPG</sequence>
<protein>
    <recommendedName>
        <fullName evidence="3">Lipoprotein</fullName>
    </recommendedName>
</protein>
<comment type="caution">
    <text evidence="1">The sequence shown here is derived from an EMBL/GenBank/DDBJ whole genome shotgun (WGS) entry which is preliminary data.</text>
</comment>
<gene>
    <name evidence="1" type="ORF">RWD45_13570</name>
</gene>
<proteinExistence type="predicted"/>